<dbReference type="Proteomes" id="UP000614424">
    <property type="component" value="Unassembled WGS sequence"/>
</dbReference>
<dbReference type="EC" id="2.4.2.3" evidence="1"/>
<evidence type="ECO:0000259" key="4">
    <source>
        <dbReference type="Pfam" id="PF01048"/>
    </source>
</evidence>
<gene>
    <name evidence="5" type="ORF">H8E41_12725</name>
</gene>
<dbReference type="PANTHER" id="PTHR43691:SF11">
    <property type="entry name" value="FI09636P-RELATED"/>
    <property type="match status" value="1"/>
</dbReference>
<dbReference type="CDD" id="cd09007">
    <property type="entry name" value="NP-I_spr0068"/>
    <property type="match status" value="1"/>
</dbReference>
<comment type="caution">
    <text evidence="5">The sequence shown here is derived from an EMBL/GenBank/DDBJ whole genome shotgun (WGS) entry which is preliminary data.</text>
</comment>
<evidence type="ECO:0000256" key="1">
    <source>
        <dbReference type="ARBA" id="ARBA00011888"/>
    </source>
</evidence>
<dbReference type="EMBL" id="JACNJZ010000186">
    <property type="protein sequence ID" value="MBC8318762.1"/>
    <property type="molecule type" value="Genomic_DNA"/>
</dbReference>
<evidence type="ECO:0000256" key="3">
    <source>
        <dbReference type="ARBA" id="ARBA00048447"/>
    </source>
</evidence>
<evidence type="ECO:0000313" key="5">
    <source>
        <dbReference type="EMBL" id="MBC8318762.1"/>
    </source>
</evidence>
<comment type="catalytic activity">
    <reaction evidence="3">
        <text>uridine + phosphate = alpha-D-ribose 1-phosphate + uracil</text>
        <dbReference type="Rhea" id="RHEA:24388"/>
        <dbReference type="ChEBI" id="CHEBI:16704"/>
        <dbReference type="ChEBI" id="CHEBI:17568"/>
        <dbReference type="ChEBI" id="CHEBI:43474"/>
        <dbReference type="ChEBI" id="CHEBI:57720"/>
        <dbReference type="EC" id="2.4.2.3"/>
    </reaction>
</comment>
<dbReference type="AlphaFoldDB" id="A0A8J6NFF3"/>
<dbReference type="InterPro" id="IPR000845">
    <property type="entry name" value="Nucleoside_phosphorylase_d"/>
</dbReference>
<accession>A0A8J6NFF3</accession>
<organism evidence="5 6">
    <name type="scientific">Candidatus Desulfobia pelagia</name>
    <dbReference type="NCBI Taxonomy" id="2841692"/>
    <lineage>
        <taxon>Bacteria</taxon>
        <taxon>Pseudomonadati</taxon>
        <taxon>Thermodesulfobacteriota</taxon>
        <taxon>Desulfobulbia</taxon>
        <taxon>Desulfobulbales</taxon>
        <taxon>Desulfobulbaceae</taxon>
        <taxon>Candidatus Desulfobia</taxon>
    </lineage>
</organism>
<protein>
    <recommendedName>
        <fullName evidence="2">Uridine phosphorylase</fullName>
        <ecNumber evidence="1">2.4.2.3</ecNumber>
    </recommendedName>
</protein>
<dbReference type="Gene3D" id="3.40.50.1580">
    <property type="entry name" value="Nucleoside phosphorylase domain"/>
    <property type="match status" value="1"/>
</dbReference>
<dbReference type="SUPFAM" id="SSF53167">
    <property type="entry name" value="Purine and uridine phosphorylases"/>
    <property type="match status" value="1"/>
</dbReference>
<dbReference type="PANTHER" id="PTHR43691">
    <property type="entry name" value="URIDINE PHOSPHORYLASE"/>
    <property type="match status" value="1"/>
</dbReference>
<dbReference type="GO" id="GO:0009116">
    <property type="term" value="P:nucleoside metabolic process"/>
    <property type="evidence" value="ECO:0007669"/>
    <property type="project" value="InterPro"/>
</dbReference>
<dbReference type="InterPro" id="IPR035994">
    <property type="entry name" value="Nucleoside_phosphorylase_sf"/>
</dbReference>
<dbReference type="GO" id="GO:0005829">
    <property type="term" value="C:cytosol"/>
    <property type="evidence" value="ECO:0007669"/>
    <property type="project" value="TreeGrafter"/>
</dbReference>
<name>A0A8J6NFF3_9BACT</name>
<proteinExistence type="predicted"/>
<evidence type="ECO:0000313" key="6">
    <source>
        <dbReference type="Proteomes" id="UP000614424"/>
    </source>
</evidence>
<feature type="domain" description="Nucleoside phosphorylase" evidence="4">
    <location>
        <begin position="48"/>
        <end position="238"/>
    </location>
</feature>
<evidence type="ECO:0000256" key="2">
    <source>
        <dbReference type="ARBA" id="ARBA00021980"/>
    </source>
</evidence>
<dbReference type="GO" id="GO:0004850">
    <property type="term" value="F:uridine phosphorylase activity"/>
    <property type="evidence" value="ECO:0007669"/>
    <property type="project" value="UniProtKB-EC"/>
</dbReference>
<sequence length="248" mass="27168">MDNALINPSRLKGEPELSGSCLFLINPQEARYAAMDARNAGAQSFPLFHSTLFEISRGTSTPHSWAGPAVGAPFAVITLEKLIALGVRRCIVLGWCGSLTPALQVGDIVLPTWAISEEGTSPHYPGERPPQSSPKLRQGLSSYLSSKSITVTEGPVWTTDALYRETRKKISDYAEQSILAVDMEFSALASVAAFRKIDLAAALLVSDELFHPEWNSGFHRKSFRKKSRHLFNMMAEFLNSADTNLQNG</sequence>
<reference evidence="5 6" key="1">
    <citation type="submission" date="2020-08" db="EMBL/GenBank/DDBJ databases">
        <title>Bridging the membrane lipid divide: bacteria of the FCB group superphylum have the potential to synthesize archaeal ether lipids.</title>
        <authorList>
            <person name="Villanueva L."/>
            <person name="Von Meijenfeldt F.A.B."/>
            <person name="Westbye A.B."/>
            <person name="Yadav S."/>
            <person name="Hopmans E.C."/>
            <person name="Dutilh B.E."/>
            <person name="Sinninghe Damste J.S."/>
        </authorList>
    </citation>
    <scope>NUCLEOTIDE SEQUENCE [LARGE SCALE GENOMIC DNA]</scope>
    <source>
        <strain evidence="5">NIOZ-UU47</strain>
    </source>
</reference>
<dbReference type="Pfam" id="PF01048">
    <property type="entry name" value="PNP_UDP_1"/>
    <property type="match status" value="1"/>
</dbReference>